<sequence length="79" mass="9220">MFSFQADKEKVVEDGHHSESVNSSTIYLTVFDKNLEMLEESKIPELNKVPGTYFVKYGAIWIFENMEDELGFLRLKIEL</sequence>
<organism evidence="1 2">
    <name type="scientific">Lunatimonas lonarensis</name>
    <dbReference type="NCBI Taxonomy" id="1232681"/>
    <lineage>
        <taxon>Bacteria</taxon>
        <taxon>Pseudomonadati</taxon>
        <taxon>Bacteroidota</taxon>
        <taxon>Cytophagia</taxon>
        <taxon>Cytophagales</taxon>
        <taxon>Cyclobacteriaceae</taxon>
    </lineage>
</organism>
<evidence type="ECO:0000313" key="1">
    <source>
        <dbReference type="EMBL" id="EON78514.1"/>
    </source>
</evidence>
<dbReference type="Proteomes" id="UP000013909">
    <property type="component" value="Unassembled WGS sequence"/>
</dbReference>
<gene>
    <name evidence="1" type="ORF">ADIS_0983</name>
</gene>
<name>R7ZWY2_9BACT</name>
<reference evidence="1 2" key="1">
    <citation type="submission" date="2013-02" db="EMBL/GenBank/DDBJ databases">
        <title>A novel strain isolated from Lonar lake, Maharashtra, India.</title>
        <authorList>
            <person name="Singh A."/>
        </authorList>
    </citation>
    <scope>NUCLEOTIDE SEQUENCE [LARGE SCALE GENOMIC DNA]</scope>
    <source>
        <strain evidence="1 2">AK24</strain>
    </source>
</reference>
<dbReference type="OrthoDB" id="833511at2"/>
<dbReference type="STRING" id="1232681.ADIS_0983"/>
<comment type="caution">
    <text evidence="1">The sequence shown here is derived from an EMBL/GenBank/DDBJ whole genome shotgun (WGS) entry which is preliminary data.</text>
</comment>
<proteinExistence type="predicted"/>
<keyword evidence="2" id="KW-1185">Reference proteome</keyword>
<protein>
    <submittedName>
        <fullName evidence="1">Uncharacterized protein</fullName>
    </submittedName>
</protein>
<accession>R7ZWY2</accession>
<dbReference type="AlphaFoldDB" id="R7ZWY2"/>
<evidence type="ECO:0000313" key="2">
    <source>
        <dbReference type="Proteomes" id="UP000013909"/>
    </source>
</evidence>
<dbReference type="RefSeq" id="WP_010853131.1">
    <property type="nucleotide sequence ID" value="NZ_AQHR01000031.1"/>
</dbReference>
<dbReference type="EMBL" id="AQHR01000031">
    <property type="protein sequence ID" value="EON78514.1"/>
    <property type="molecule type" value="Genomic_DNA"/>
</dbReference>